<comment type="caution">
    <text evidence="2">The sequence shown here is derived from an EMBL/GenBank/DDBJ whole genome shotgun (WGS) entry which is preliminary data.</text>
</comment>
<evidence type="ECO:0000313" key="2">
    <source>
        <dbReference type="EMBL" id="MFC6824967.1"/>
    </source>
</evidence>
<feature type="compositionally biased region" description="Basic and acidic residues" evidence="1">
    <location>
        <begin position="27"/>
        <end position="41"/>
    </location>
</feature>
<reference evidence="2 3" key="1">
    <citation type="journal article" date="2019" name="Int. J. Syst. Evol. Microbiol.">
        <title>The Global Catalogue of Microorganisms (GCM) 10K type strain sequencing project: providing services to taxonomists for standard genome sequencing and annotation.</title>
        <authorList>
            <consortium name="The Broad Institute Genomics Platform"/>
            <consortium name="The Broad Institute Genome Sequencing Center for Infectious Disease"/>
            <person name="Wu L."/>
            <person name="Ma J."/>
        </authorList>
    </citation>
    <scope>NUCLEOTIDE SEQUENCE [LARGE SCALE GENOMIC DNA]</scope>
    <source>
        <strain evidence="2 3">YIM 94188</strain>
    </source>
</reference>
<dbReference type="EMBL" id="JBHSXH010000011">
    <property type="protein sequence ID" value="MFC6824967.1"/>
    <property type="molecule type" value="Genomic_DNA"/>
</dbReference>
<name>A0ABD5TZM1_9EURY</name>
<dbReference type="AlphaFoldDB" id="A0ABD5TZM1"/>
<proteinExistence type="predicted"/>
<dbReference type="RefSeq" id="WP_379694686.1">
    <property type="nucleotide sequence ID" value="NZ_JBHSXH010000011.1"/>
</dbReference>
<gene>
    <name evidence="2" type="ORF">ACFQEV_08180</name>
</gene>
<feature type="compositionally biased region" description="Polar residues" evidence="1">
    <location>
        <begin position="43"/>
        <end position="52"/>
    </location>
</feature>
<dbReference type="Proteomes" id="UP001596408">
    <property type="component" value="Unassembled WGS sequence"/>
</dbReference>
<feature type="region of interest" description="Disordered" evidence="1">
    <location>
        <begin position="19"/>
        <end position="70"/>
    </location>
</feature>
<keyword evidence="3" id="KW-1185">Reference proteome</keyword>
<sequence>MDLSDTAKDGTVARRVASFAETTTVETDGKEVHNHSKRDEFMSNETPNTESIPTRAHSIETTDDEIQNSMDGLCCISLPGEID</sequence>
<accession>A0ABD5TZM1</accession>
<protein>
    <submittedName>
        <fullName evidence="2">Uncharacterized protein</fullName>
    </submittedName>
</protein>
<evidence type="ECO:0000256" key="1">
    <source>
        <dbReference type="SAM" id="MobiDB-lite"/>
    </source>
</evidence>
<evidence type="ECO:0000313" key="3">
    <source>
        <dbReference type="Proteomes" id="UP001596408"/>
    </source>
</evidence>
<organism evidence="2 3">
    <name type="scientific">Halopelagius fulvigenes</name>
    <dbReference type="NCBI Taxonomy" id="1198324"/>
    <lineage>
        <taxon>Archaea</taxon>
        <taxon>Methanobacteriati</taxon>
        <taxon>Methanobacteriota</taxon>
        <taxon>Stenosarchaea group</taxon>
        <taxon>Halobacteria</taxon>
        <taxon>Halobacteriales</taxon>
        <taxon>Haloferacaceae</taxon>
    </lineage>
</organism>